<accession>A0A844GCA9</accession>
<keyword evidence="3 4" id="KW-0378">Hydrolase</keyword>
<comment type="catalytic activity">
    <reaction evidence="3">
        <text>Hydrolysis of (1-&gt;4)-beta-linkages between N-acetylmuramic acid and N-acetyl-D-glucosamine residues in a peptidoglycan and between N-acetyl-D-glucosamine residues in chitodextrins.</text>
        <dbReference type="EC" id="3.2.1.17"/>
    </reaction>
</comment>
<keyword evidence="2 3" id="KW-0081">Bacteriolytic enzyme</keyword>
<dbReference type="GO" id="GO:0031640">
    <property type="term" value="P:killing of cells of another organism"/>
    <property type="evidence" value="ECO:0007669"/>
    <property type="project" value="UniProtKB-KW"/>
</dbReference>
<dbReference type="Proteomes" id="UP000446658">
    <property type="component" value="Unassembled WGS sequence"/>
</dbReference>
<name>A0A844GCA9_9NEIS</name>
<keyword evidence="1 3" id="KW-0929">Antimicrobial</keyword>
<dbReference type="EC" id="3.2.1.17" evidence="3"/>
<dbReference type="InterPro" id="IPR023347">
    <property type="entry name" value="Lysozyme_dom_sf"/>
</dbReference>
<dbReference type="SUPFAM" id="SSF53955">
    <property type="entry name" value="Lysozyme-like"/>
    <property type="match status" value="1"/>
</dbReference>
<sequence>MRMTHDQCVAQMAKRVPDYLGPVDKLMPGLPDNRRIAYTDTAWNLGTGVLTLRSKNREGQPVTGTSIVDLERVGKWQDACNRLLKFDKAGGKVLPGLVKRREEARNLCLQG</sequence>
<evidence type="ECO:0000256" key="1">
    <source>
        <dbReference type="ARBA" id="ARBA00022529"/>
    </source>
</evidence>
<dbReference type="InterPro" id="IPR051018">
    <property type="entry name" value="Bacteriophage_GH24"/>
</dbReference>
<keyword evidence="3" id="KW-0326">Glycosidase</keyword>
<evidence type="ECO:0000313" key="5">
    <source>
        <dbReference type="Proteomes" id="UP000446658"/>
    </source>
</evidence>
<dbReference type="GO" id="GO:0016998">
    <property type="term" value="P:cell wall macromolecule catabolic process"/>
    <property type="evidence" value="ECO:0007669"/>
    <property type="project" value="InterPro"/>
</dbReference>
<dbReference type="AlphaFoldDB" id="A0A844GCA9"/>
<dbReference type="GO" id="GO:0042742">
    <property type="term" value="P:defense response to bacterium"/>
    <property type="evidence" value="ECO:0007669"/>
    <property type="project" value="UniProtKB-KW"/>
</dbReference>
<gene>
    <name evidence="4" type="ORF">GKE73_01210</name>
</gene>
<evidence type="ECO:0000313" key="4">
    <source>
        <dbReference type="EMBL" id="MTD32404.1"/>
    </source>
</evidence>
<keyword evidence="5" id="KW-1185">Reference proteome</keyword>
<comment type="caution">
    <text evidence="4">The sequence shown here is derived from an EMBL/GenBank/DDBJ whole genome shotgun (WGS) entry which is preliminary data.</text>
</comment>
<dbReference type="GO" id="GO:0009253">
    <property type="term" value="P:peptidoglycan catabolic process"/>
    <property type="evidence" value="ECO:0007669"/>
    <property type="project" value="InterPro"/>
</dbReference>
<dbReference type="PANTHER" id="PTHR38107:SF3">
    <property type="entry name" value="LYSOZYME RRRD-RELATED"/>
    <property type="match status" value="1"/>
</dbReference>
<comment type="similarity">
    <text evidence="3">Belongs to the glycosyl hydrolase 24 family.</text>
</comment>
<organism evidence="4 5">
    <name type="scientific">Paludibacterium denitrificans</name>
    <dbReference type="NCBI Taxonomy" id="2675226"/>
    <lineage>
        <taxon>Bacteria</taxon>
        <taxon>Pseudomonadati</taxon>
        <taxon>Pseudomonadota</taxon>
        <taxon>Betaproteobacteria</taxon>
        <taxon>Neisseriales</taxon>
        <taxon>Chromobacteriaceae</taxon>
        <taxon>Paludibacterium</taxon>
    </lineage>
</organism>
<proteinExistence type="inferred from homology"/>
<dbReference type="Pfam" id="PF00959">
    <property type="entry name" value="Phage_lysozyme"/>
    <property type="match status" value="1"/>
</dbReference>
<dbReference type="Gene3D" id="1.10.530.40">
    <property type="match status" value="1"/>
</dbReference>
<dbReference type="EMBL" id="WLYX01000001">
    <property type="protein sequence ID" value="MTD32404.1"/>
    <property type="molecule type" value="Genomic_DNA"/>
</dbReference>
<dbReference type="PANTHER" id="PTHR38107">
    <property type="match status" value="1"/>
</dbReference>
<evidence type="ECO:0000256" key="3">
    <source>
        <dbReference type="RuleBase" id="RU003788"/>
    </source>
</evidence>
<evidence type="ECO:0000256" key="2">
    <source>
        <dbReference type="ARBA" id="ARBA00022638"/>
    </source>
</evidence>
<dbReference type="InterPro" id="IPR002196">
    <property type="entry name" value="Glyco_hydro_24"/>
</dbReference>
<dbReference type="GO" id="GO:0003796">
    <property type="term" value="F:lysozyme activity"/>
    <property type="evidence" value="ECO:0007669"/>
    <property type="project" value="UniProtKB-EC"/>
</dbReference>
<dbReference type="InterPro" id="IPR023346">
    <property type="entry name" value="Lysozyme-like_dom_sf"/>
</dbReference>
<protein>
    <recommendedName>
        <fullName evidence="3">Lysozyme</fullName>
        <ecNumber evidence="3">3.2.1.17</ecNumber>
    </recommendedName>
</protein>
<reference evidence="4 5" key="1">
    <citation type="submission" date="2019-11" db="EMBL/GenBank/DDBJ databases">
        <title>Draft genome sequence of Paludibacterium sp. dN18-1.</title>
        <authorList>
            <person name="Im W.-T."/>
        </authorList>
    </citation>
    <scope>NUCLEOTIDE SEQUENCE [LARGE SCALE GENOMIC DNA]</scope>
    <source>
        <strain evidence="5">dN 18-1</strain>
    </source>
</reference>